<reference evidence="2 3" key="1">
    <citation type="submission" date="2019-02" db="EMBL/GenBank/DDBJ databases">
        <title>Deep-cultivation of Planctomycetes and their phenomic and genomic characterization uncovers novel biology.</title>
        <authorList>
            <person name="Wiegand S."/>
            <person name="Jogler M."/>
            <person name="Boedeker C."/>
            <person name="Pinto D."/>
            <person name="Vollmers J."/>
            <person name="Rivas-Marin E."/>
            <person name="Kohn T."/>
            <person name="Peeters S.H."/>
            <person name="Heuer A."/>
            <person name="Rast P."/>
            <person name="Oberbeckmann S."/>
            <person name="Bunk B."/>
            <person name="Jeske O."/>
            <person name="Meyerdierks A."/>
            <person name="Storesund J.E."/>
            <person name="Kallscheuer N."/>
            <person name="Luecker S."/>
            <person name="Lage O.M."/>
            <person name="Pohl T."/>
            <person name="Merkel B.J."/>
            <person name="Hornburger P."/>
            <person name="Mueller R.-W."/>
            <person name="Bruemmer F."/>
            <person name="Labrenz M."/>
            <person name="Spormann A.M."/>
            <person name="Op den Camp H."/>
            <person name="Overmann J."/>
            <person name="Amann R."/>
            <person name="Jetten M.S.M."/>
            <person name="Mascher T."/>
            <person name="Medema M.H."/>
            <person name="Devos D.P."/>
            <person name="Kaster A.-K."/>
            <person name="Ovreas L."/>
            <person name="Rohde M."/>
            <person name="Galperin M.Y."/>
            <person name="Jogler C."/>
        </authorList>
    </citation>
    <scope>NUCLEOTIDE SEQUENCE [LARGE SCALE GENOMIC DNA]</scope>
    <source>
        <strain evidence="2 3">Pan44</strain>
    </source>
</reference>
<dbReference type="InterPro" id="IPR012902">
    <property type="entry name" value="N_methyl_site"/>
</dbReference>
<dbReference type="Pfam" id="PF07963">
    <property type="entry name" value="N_methyl"/>
    <property type="match status" value="1"/>
</dbReference>
<dbReference type="InterPro" id="IPR011453">
    <property type="entry name" value="DUF1559"/>
</dbReference>
<proteinExistence type="predicted"/>
<dbReference type="AlphaFoldDB" id="A0A517SE12"/>
<dbReference type="InterPro" id="IPR045584">
    <property type="entry name" value="Pilin-like"/>
</dbReference>
<dbReference type="SUPFAM" id="SSF54523">
    <property type="entry name" value="Pili subunits"/>
    <property type="match status" value="1"/>
</dbReference>
<accession>A0A517SE12</accession>
<sequence>MLRAKRSGFTLIELLVVIAIIAILIALLLPAVQQAREAARRTQCKNNLKQFGLALHNYHDVHLVFPPATVNPGAAFCDTLIPTTSQVYNHTGYQMILPFLEQAPLYNQINFNLPSGNAQHSTSCTRTVGTPVTPNTNETVQNVMLSFMYCPSDTITDSPKNGAAGVYHGVNLHRTSYGFPAHAYEQQTLGTGTGAPFGSPGLSWRQATAPRRGIWWHNGAARIGDIKDGTSNTMLMAETVLRKQSLSYGPYWNAYTHTMYLVPSLDGINGIRGTDKYPYAWTVSSVHTGGVQLVMGDGTVKFMSENISQDIVNGAVSISNGEILGEF</sequence>
<name>A0A517SE12_9PLAN</name>
<dbReference type="PANTHER" id="PTHR30093">
    <property type="entry name" value="GENERAL SECRETION PATHWAY PROTEIN G"/>
    <property type="match status" value="1"/>
</dbReference>
<dbReference type="EMBL" id="CP036271">
    <property type="protein sequence ID" value="QDT54370.1"/>
    <property type="molecule type" value="Genomic_DNA"/>
</dbReference>
<dbReference type="Proteomes" id="UP000315700">
    <property type="component" value="Chromosome"/>
</dbReference>
<dbReference type="NCBIfam" id="TIGR04294">
    <property type="entry name" value="pre_pil_HX9DG"/>
    <property type="match status" value="1"/>
</dbReference>
<evidence type="ECO:0000259" key="1">
    <source>
        <dbReference type="Pfam" id="PF07596"/>
    </source>
</evidence>
<dbReference type="RefSeq" id="WP_145030231.1">
    <property type="nucleotide sequence ID" value="NZ_CP036271.1"/>
</dbReference>
<dbReference type="Pfam" id="PF07596">
    <property type="entry name" value="SBP_bac_10"/>
    <property type="match status" value="1"/>
</dbReference>
<dbReference type="InParanoid" id="A0A517SE12"/>
<dbReference type="KEGG" id="ccos:Pan44_24030"/>
<dbReference type="OrthoDB" id="241095at2"/>
<organism evidence="2 3">
    <name type="scientific">Caulifigura coniformis</name>
    <dbReference type="NCBI Taxonomy" id="2527983"/>
    <lineage>
        <taxon>Bacteria</taxon>
        <taxon>Pseudomonadati</taxon>
        <taxon>Planctomycetota</taxon>
        <taxon>Planctomycetia</taxon>
        <taxon>Planctomycetales</taxon>
        <taxon>Planctomycetaceae</taxon>
        <taxon>Caulifigura</taxon>
    </lineage>
</organism>
<feature type="domain" description="DUF1559" evidence="1">
    <location>
        <begin position="33"/>
        <end position="309"/>
    </location>
</feature>
<keyword evidence="3" id="KW-1185">Reference proteome</keyword>
<evidence type="ECO:0000313" key="3">
    <source>
        <dbReference type="Proteomes" id="UP000315700"/>
    </source>
</evidence>
<dbReference type="InterPro" id="IPR027558">
    <property type="entry name" value="Pre_pil_HX9DG_C"/>
</dbReference>
<dbReference type="Gene3D" id="3.30.700.10">
    <property type="entry name" value="Glycoprotein, Type 4 Pilin"/>
    <property type="match status" value="1"/>
</dbReference>
<protein>
    <submittedName>
        <fullName evidence="2">Type II secretion system protein G</fullName>
    </submittedName>
</protein>
<evidence type="ECO:0000313" key="2">
    <source>
        <dbReference type="EMBL" id="QDT54370.1"/>
    </source>
</evidence>
<dbReference type="NCBIfam" id="TIGR02532">
    <property type="entry name" value="IV_pilin_GFxxxE"/>
    <property type="match status" value="1"/>
</dbReference>
<dbReference type="PANTHER" id="PTHR30093:SF2">
    <property type="entry name" value="TYPE II SECRETION SYSTEM PROTEIN H"/>
    <property type="match status" value="1"/>
</dbReference>
<gene>
    <name evidence="2" type="primary">xcpT_27</name>
    <name evidence="2" type="ORF">Pan44_24030</name>
</gene>
<dbReference type="PROSITE" id="PS00409">
    <property type="entry name" value="PROKAR_NTER_METHYL"/>
    <property type="match status" value="1"/>
</dbReference>